<dbReference type="InParanoid" id="A0A212EIT0"/>
<dbReference type="GO" id="GO:0030126">
    <property type="term" value="C:COPI vesicle coat"/>
    <property type="evidence" value="ECO:0007669"/>
    <property type="project" value="UniProtKB-UniRule"/>
</dbReference>
<organism evidence="14 15">
    <name type="scientific">Danaus plexippus plexippus</name>
    <dbReference type="NCBI Taxonomy" id="278856"/>
    <lineage>
        <taxon>Eukaryota</taxon>
        <taxon>Metazoa</taxon>
        <taxon>Ecdysozoa</taxon>
        <taxon>Arthropoda</taxon>
        <taxon>Hexapoda</taxon>
        <taxon>Insecta</taxon>
        <taxon>Pterygota</taxon>
        <taxon>Neoptera</taxon>
        <taxon>Endopterygota</taxon>
        <taxon>Lepidoptera</taxon>
        <taxon>Glossata</taxon>
        <taxon>Ditrysia</taxon>
        <taxon>Papilionoidea</taxon>
        <taxon>Nymphalidae</taxon>
        <taxon>Danainae</taxon>
        <taxon>Danaini</taxon>
        <taxon>Danaina</taxon>
        <taxon>Danaus</taxon>
        <taxon>Danaus</taxon>
    </lineage>
</organism>
<dbReference type="InterPro" id="IPR001680">
    <property type="entry name" value="WD40_rpt"/>
</dbReference>
<evidence type="ECO:0000256" key="4">
    <source>
        <dbReference type="ARBA" id="ARBA00022737"/>
    </source>
</evidence>
<evidence type="ECO:0000313" key="14">
    <source>
        <dbReference type="EMBL" id="OWR41378.1"/>
    </source>
</evidence>
<accession>A0A212EIT0</accession>
<dbReference type="InterPro" id="IPR047312">
    <property type="entry name" value="Coatomer_alpha_WD-assoc_reg"/>
</dbReference>
<dbReference type="InterPro" id="IPR010714">
    <property type="entry name" value="Coatomer_asu_C"/>
</dbReference>
<keyword evidence="7 10" id="KW-0333">Golgi apparatus</keyword>
<dbReference type="InterPro" id="IPR050844">
    <property type="entry name" value="Coatomer_complex_subunit"/>
</dbReference>
<evidence type="ECO:0000256" key="9">
    <source>
        <dbReference type="ARBA" id="ARBA00023329"/>
    </source>
</evidence>
<dbReference type="PANTHER" id="PTHR19876">
    <property type="entry name" value="COATOMER"/>
    <property type="match status" value="1"/>
</dbReference>
<evidence type="ECO:0000256" key="6">
    <source>
        <dbReference type="ARBA" id="ARBA00022927"/>
    </source>
</evidence>
<dbReference type="Pfam" id="PF06957">
    <property type="entry name" value="COPI_C"/>
    <property type="match status" value="1"/>
</dbReference>
<dbReference type="InterPro" id="IPR036322">
    <property type="entry name" value="WD40_repeat_dom_sf"/>
</dbReference>
<keyword evidence="10" id="KW-0813">Transport</keyword>
<keyword evidence="3 11" id="KW-0853">WD repeat</keyword>
<gene>
    <name evidence="14" type="ORF">KGM_204802</name>
</gene>
<dbReference type="CDD" id="cd00200">
    <property type="entry name" value="WD40"/>
    <property type="match status" value="1"/>
</dbReference>
<evidence type="ECO:0000256" key="10">
    <source>
        <dbReference type="PIRNR" id="PIRNR003354"/>
    </source>
</evidence>
<evidence type="ECO:0000256" key="7">
    <source>
        <dbReference type="ARBA" id="ARBA00023034"/>
    </source>
</evidence>
<keyword evidence="15" id="KW-1185">Reference proteome</keyword>
<dbReference type="CDD" id="cd22948">
    <property type="entry name" value="Coatomer_WDAD_alpha"/>
    <property type="match status" value="1"/>
</dbReference>
<evidence type="ECO:0000313" key="15">
    <source>
        <dbReference type="Proteomes" id="UP000007151"/>
    </source>
</evidence>
<dbReference type="GO" id="GO:0006886">
    <property type="term" value="P:intracellular protein transport"/>
    <property type="evidence" value="ECO:0007669"/>
    <property type="project" value="UniProtKB-UniRule"/>
</dbReference>
<evidence type="ECO:0000259" key="12">
    <source>
        <dbReference type="Pfam" id="PF04053"/>
    </source>
</evidence>
<dbReference type="GO" id="GO:0006891">
    <property type="term" value="P:intra-Golgi vesicle-mediated transport"/>
    <property type="evidence" value="ECO:0007669"/>
    <property type="project" value="TreeGrafter"/>
</dbReference>
<dbReference type="GO" id="GO:0006888">
    <property type="term" value="P:endoplasmic reticulum to Golgi vesicle-mediated transport"/>
    <property type="evidence" value="ECO:0007669"/>
    <property type="project" value="InterPro"/>
</dbReference>
<evidence type="ECO:0000256" key="2">
    <source>
        <dbReference type="ARBA" id="ARBA00004347"/>
    </source>
</evidence>
<proteinExistence type="predicted"/>
<dbReference type="STRING" id="278856.A0A212EIT0"/>
<dbReference type="FunFam" id="2.130.10.10:FF:000010">
    <property type="entry name" value="Coatomer subunit alpha"/>
    <property type="match status" value="1"/>
</dbReference>
<comment type="caution">
    <text evidence="14">The sequence shown here is derived from an EMBL/GenBank/DDBJ whole genome shotgun (WGS) entry which is preliminary data.</text>
</comment>
<comment type="function">
    <text evidence="10">The coatomer is a cytosolic protein complex that binds to dilysine motifs and reversibly associates with Golgi non-clathrin-coated vesicles, which further mediate biosynthetic protein transport from the ER, via the Golgi up to the trans Golgi network.</text>
</comment>
<dbReference type="Proteomes" id="UP000007151">
    <property type="component" value="Unassembled WGS sequence"/>
</dbReference>
<protein>
    <recommendedName>
        <fullName evidence="10">Coatomer subunit alpha</fullName>
    </recommendedName>
</protein>
<dbReference type="InterPro" id="IPR015943">
    <property type="entry name" value="WD40/YVTN_repeat-like_dom_sf"/>
</dbReference>
<dbReference type="InterPro" id="IPR011048">
    <property type="entry name" value="Haem_d1_sf"/>
</dbReference>
<evidence type="ECO:0000256" key="11">
    <source>
        <dbReference type="PROSITE-ProRule" id="PRU00221"/>
    </source>
</evidence>
<reference evidence="14 15" key="1">
    <citation type="journal article" date="2011" name="Cell">
        <title>The monarch butterfly genome yields insights into long-distance migration.</title>
        <authorList>
            <person name="Zhan S."/>
            <person name="Merlin C."/>
            <person name="Boore J.L."/>
            <person name="Reppert S.M."/>
        </authorList>
    </citation>
    <scope>NUCLEOTIDE SEQUENCE [LARGE SCALE GENOMIC DNA]</scope>
    <source>
        <strain evidence="14">F-2</strain>
    </source>
</reference>
<dbReference type="SUPFAM" id="SSF50978">
    <property type="entry name" value="WD40 repeat-like"/>
    <property type="match status" value="1"/>
</dbReference>
<keyword evidence="5 10" id="KW-0931">ER-Golgi transport</keyword>
<keyword evidence="6 10" id="KW-0653">Protein transport</keyword>
<comment type="subunit">
    <text evidence="10">Oligomeric complex that consists of at least the alpha, beta, beta', gamma, delta, epsilon and zeta subunits.</text>
</comment>
<dbReference type="PRINTS" id="PR00320">
    <property type="entry name" value="GPROTEINBRPT"/>
</dbReference>
<dbReference type="PROSITE" id="PS50082">
    <property type="entry name" value="WD_REPEATS_2"/>
    <property type="match status" value="4"/>
</dbReference>
<dbReference type="GO" id="GO:0006890">
    <property type="term" value="P:retrograde vesicle-mediated transport, Golgi to endoplasmic reticulum"/>
    <property type="evidence" value="ECO:0007669"/>
    <property type="project" value="TreeGrafter"/>
</dbReference>
<keyword evidence="9" id="KW-0968">Cytoplasmic vesicle</keyword>
<dbReference type="PANTHER" id="PTHR19876:SF1">
    <property type="entry name" value="COATOMER SUBUNIT ALPHA"/>
    <property type="match status" value="1"/>
</dbReference>
<keyword evidence="10" id="KW-0963">Cytoplasm</keyword>
<feature type="domain" description="COPA/B second beta-propeller" evidence="12">
    <location>
        <begin position="327"/>
        <end position="572"/>
    </location>
</feature>
<dbReference type="Gene3D" id="2.130.10.10">
    <property type="entry name" value="YVTN repeat-like/Quinoprotein amine dehydrogenase"/>
    <property type="match status" value="1"/>
</dbReference>
<evidence type="ECO:0000256" key="3">
    <source>
        <dbReference type="ARBA" id="ARBA00022574"/>
    </source>
</evidence>
<dbReference type="AlphaFoldDB" id="A0A212EIT0"/>
<dbReference type="EMBL" id="AGBW02014588">
    <property type="protein sequence ID" value="OWR41378.1"/>
    <property type="molecule type" value="Genomic_DNA"/>
</dbReference>
<dbReference type="InterPro" id="IPR016391">
    <property type="entry name" value="Coatomer_asu"/>
</dbReference>
<evidence type="ECO:0000256" key="1">
    <source>
        <dbReference type="ARBA" id="ARBA00004255"/>
    </source>
</evidence>
<sequence length="1174" mass="133488">MLTKFETKSARVKGISFHAKRPWVLTSLHNGVIQLWDYRMCTLLEKFDEHDGPVRGICFHIQQPLFVSGGDDYKIKVWNYKQRRCLFTLLGHLDYIRTTFFHHEYPWILSASDDQTIRIWNWQSRQCISVLTGHNHYVMCAQFHPTEDLLVSASCDHGQVRKMLPFSSFFVKLKSVSRHCADAVVKHVLEGHDRGVNWASFHPNLPLIVSAADDRQVKLWRMNDAKAWEVDTCRGHYNNVSCALFHARHELILSNSEDKSIRVWDMTKRVCLHTFRREHERYWVLSSHPTLNLFAAGHDAGMILFKLQRERPAYAIHNNMLFYIKDRQLRKLDMSTNRDAPVMQIKGGGRHQPYSMSLNHAEWCVLVSWRVGDTHTYELYNVSRDGEAASTAEPMRGHATTAVWVARNRFAVLEKNNQLIIKNLKNEVSKKIATPTCEEIMYAGTGMLLLREVDAVQLLDVQQKRTVASVKVSKCRYAIWNSDMSLVALLGKHTVTICTKKLEQLCSITEGARVKSGAFDDSNSHPVFIYTTANHIKYCCKEGDHGIIRTLDVPVYAVKVIANEAGARVVCLDREARPKVLNIDPTEYRFKLALVTRQYDQVLHMPVPVRQRNARSAENIAAVRDSVLENPRQSIPRRAQELGLSQTTTWRILRCDLSLHPYKIQLTQELKVNDHRQRRVFADWALEQLEVDADFGKKIIFSDEAHFWMNGYLSLAYLTAINHKQTSEAEQLKVALEAANLPVPNKNPKAVVLRPPVPVQKAQSNWPLLSISKSFFEVAGARSEGPRVAGQEAIHEDEPLEATGAWGDDDLGDNKEVDGDVVIDQEDACEDGGWDVGDEDLDLPELPPVAAEESSESSFFVAPPRGTRAPAVLRTAHDHVATGNIEGAMRLLNEQVGIVNFEPYLETFLSMYSTARVMFAGLPQLPPLVTLLHRNWKEASGKDLLPVITAKLTDLVNQLQQCYQLTTSGKFPEALVRLERVVRLVPLLVVDTRQELVEAQQLMTISREYLLGLRMETARKAMPKNTLEEQIRTCEMAAYFTHCKLQPVHQILTLRTALNMFFKLKNYKTAASFARRLLELGPRPEVAQQARKILQACEKTPTDEHQLSYDEHNPFNICGISYKPIYRGKPEEKCSLCSASFMPEHKGKLCPVCGVAEIGKDVLGLRICAVQFQR</sequence>
<dbReference type="PIRSF" id="PIRSF003354">
    <property type="entry name" value="Coatomer_alpha_subunit"/>
    <property type="match status" value="1"/>
</dbReference>
<dbReference type="GO" id="GO:0000139">
    <property type="term" value="C:Golgi membrane"/>
    <property type="evidence" value="ECO:0007669"/>
    <property type="project" value="UniProtKB-SubCell"/>
</dbReference>
<feature type="repeat" description="WD" evidence="11">
    <location>
        <begin position="189"/>
        <end position="230"/>
    </location>
</feature>
<dbReference type="SMART" id="SM00320">
    <property type="entry name" value="WD40"/>
    <property type="match status" value="7"/>
</dbReference>
<dbReference type="PROSITE" id="PS50294">
    <property type="entry name" value="WD_REPEATS_REGION"/>
    <property type="match status" value="4"/>
</dbReference>
<dbReference type="Pfam" id="PF04053">
    <property type="entry name" value="B-prop_COPA_B_2nd"/>
    <property type="match status" value="1"/>
</dbReference>
<feature type="domain" description="Coatomer alpha subunit C-terminal" evidence="13">
    <location>
        <begin position="774"/>
        <end position="1172"/>
    </location>
</feature>
<dbReference type="GO" id="GO:0005198">
    <property type="term" value="F:structural molecule activity"/>
    <property type="evidence" value="ECO:0007669"/>
    <property type="project" value="InterPro"/>
</dbReference>
<keyword evidence="8 10" id="KW-0472">Membrane</keyword>
<dbReference type="InterPro" id="IPR006692">
    <property type="entry name" value="Beta-prop_COPA/B_2nd"/>
</dbReference>
<dbReference type="SUPFAM" id="SSF51004">
    <property type="entry name" value="C-terminal (heme d1) domain of cytochrome cd1-nitrite reductase"/>
    <property type="match status" value="1"/>
</dbReference>
<feature type="repeat" description="WD" evidence="11">
    <location>
        <begin position="89"/>
        <end position="130"/>
    </location>
</feature>
<evidence type="ECO:0000256" key="5">
    <source>
        <dbReference type="ARBA" id="ARBA00022892"/>
    </source>
</evidence>
<evidence type="ECO:0000259" key="13">
    <source>
        <dbReference type="Pfam" id="PF06957"/>
    </source>
</evidence>
<dbReference type="FunCoup" id="A0A212EIT0">
    <property type="interactions" value="1887"/>
</dbReference>
<name>A0A212EIT0_DANPL</name>
<evidence type="ECO:0000256" key="8">
    <source>
        <dbReference type="ARBA" id="ARBA00023136"/>
    </source>
</evidence>
<feature type="repeat" description="WD" evidence="11">
    <location>
        <begin position="233"/>
        <end position="274"/>
    </location>
</feature>
<dbReference type="InterPro" id="IPR020472">
    <property type="entry name" value="WD40_PAC1"/>
</dbReference>
<feature type="repeat" description="WD" evidence="11">
    <location>
        <begin position="47"/>
        <end position="88"/>
    </location>
</feature>
<dbReference type="KEGG" id="dpl:KGM_204802"/>
<keyword evidence="4" id="KW-0677">Repeat</keyword>
<dbReference type="Gene3D" id="1.25.40.470">
    <property type="match status" value="1"/>
</dbReference>
<dbReference type="Pfam" id="PF00400">
    <property type="entry name" value="WD40"/>
    <property type="match status" value="5"/>
</dbReference>
<comment type="subcellular location">
    <subcellularLocation>
        <location evidence="10">Cytoplasm</location>
    </subcellularLocation>
    <subcellularLocation>
        <location evidence="1 10">Golgi apparatus membrane</location>
        <topology evidence="1 10">Peripheral membrane protein</topology>
        <orientation evidence="1">Cytoplasmic side</orientation>
    </subcellularLocation>
    <subcellularLocation>
        <location evidence="2">Cytoplasmic vesicle</location>
        <location evidence="2">COPI-coated vesicle membrane</location>
        <topology evidence="2">Peripheral membrane protein</topology>
        <orientation evidence="2">Cytoplasmic side</orientation>
    </subcellularLocation>
</comment>